<dbReference type="Pfam" id="PF00300">
    <property type="entry name" value="His_Phos_1"/>
    <property type="match status" value="1"/>
</dbReference>
<dbReference type="SUPFAM" id="SSF53254">
    <property type="entry name" value="Phosphoglycerate mutase-like"/>
    <property type="match status" value="1"/>
</dbReference>
<dbReference type="STRING" id="1798382.A3D77_06915"/>
<comment type="caution">
    <text evidence="2">The sequence shown here is derived from an EMBL/GenBank/DDBJ whole genome shotgun (WGS) entry which is preliminary data.</text>
</comment>
<dbReference type="SMART" id="SM00855">
    <property type="entry name" value="PGAM"/>
    <property type="match status" value="1"/>
</dbReference>
<sequence length="193" mass="22406">MKSTKLILLRHGQVHNPKSILYGRLPGFGLSAKGREDVLKAYEKLKNESIDTIFMSPLLRTRQTASIFAKNLGLAVHTDKRLIEVKLYCEGVSLTEFKSDLQPDLYSEENYKKGQESVEEISQRMNRFLSFIKEKYPGKTVLAVSHGDPIIILESQVLKTPFTWEFKRDNYVNTAYYRIIETGRHDKKWHVRI</sequence>
<dbReference type="GO" id="GO:0016791">
    <property type="term" value="F:phosphatase activity"/>
    <property type="evidence" value="ECO:0007669"/>
    <property type="project" value="TreeGrafter"/>
</dbReference>
<reference evidence="2 3" key="1">
    <citation type="journal article" date="2016" name="Nat. Commun.">
        <title>Thousands of microbial genomes shed light on interconnected biogeochemical processes in an aquifer system.</title>
        <authorList>
            <person name="Anantharaman K."/>
            <person name="Brown C.T."/>
            <person name="Hug L.A."/>
            <person name="Sharon I."/>
            <person name="Castelle C.J."/>
            <person name="Probst A.J."/>
            <person name="Thomas B.C."/>
            <person name="Singh A."/>
            <person name="Wilkins M.J."/>
            <person name="Karaoz U."/>
            <person name="Brodie E.L."/>
            <person name="Williams K.H."/>
            <person name="Hubbard S.S."/>
            <person name="Banfield J.F."/>
        </authorList>
    </citation>
    <scope>NUCLEOTIDE SEQUENCE [LARGE SCALE GENOMIC DNA]</scope>
</reference>
<evidence type="ECO:0000313" key="3">
    <source>
        <dbReference type="Proteomes" id="UP000176923"/>
    </source>
</evidence>
<dbReference type="PANTHER" id="PTHR48100:SF1">
    <property type="entry name" value="HISTIDINE PHOSPHATASE FAMILY PROTEIN-RELATED"/>
    <property type="match status" value="1"/>
</dbReference>
<organism evidence="2 3">
    <name type="scientific">Candidatus Gottesmanbacteria bacterium RIFCSPHIGHO2_02_FULL_39_11</name>
    <dbReference type="NCBI Taxonomy" id="1798382"/>
    <lineage>
        <taxon>Bacteria</taxon>
        <taxon>Candidatus Gottesmaniibacteriota</taxon>
    </lineage>
</organism>
<dbReference type="InterPro" id="IPR050275">
    <property type="entry name" value="PGM_Phosphatase"/>
</dbReference>
<gene>
    <name evidence="2" type="ORF">A3D77_06915</name>
</gene>
<dbReference type="InterPro" id="IPR013078">
    <property type="entry name" value="His_Pase_superF_clade-1"/>
</dbReference>
<evidence type="ECO:0000313" key="2">
    <source>
        <dbReference type="EMBL" id="OGG12760.1"/>
    </source>
</evidence>
<protein>
    <recommendedName>
        <fullName evidence="4">Phosphoglycerate mutase</fullName>
    </recommendedName>
</protein>
<dbReference type="Gene3D" id="3.40.50.1240">
    <property type="entry name" value="Phosphoglycerate mutase-like"/>
    <property type="match status" value="1"/>
</dbReference>
<evidence type="ECO:0000256" key="1">
    <source>
        <dbReference type="PIRSR" id="PIRSR613078-2"/>
    </source>
</evidence>
<dbReference type="GO" id="GO:0005737">
    <property type="term" value="C:cytoplasm"/>
    <property type="evidence" value="ECO:0007669"/>
    <property type="project" value="TreeGrafter"/>
</dbReference>
<evidence type="ECO:0008006" key="4">
    <source>
        <dbReference type="Google" id="ProtNLM"/>
    </source>
</evidence>
<dbReference type="InterPro" id="IPR029033">
    <property type="entry name" value="His_PPase_superfam"/>
</dbReference>
<dbReference type="EMBL" id="MFJL01000041">
    <property type="protein sequence ID" value="OGG12760.1"/>
    <property type="molecule type" value="Genomic_DNA"/>
</dbReference>
<dbReference type="CDD" id="cd07067">
    <property type="entry name" value="HP_PGM_like"/>
    <property type="match status" value="1"/>
</dbReference>
<dbReference type="PANTHER" id="PTHR48100">
    <property type="entry name" value="BROAD-SPECIFICITY PHOSPHATASE YOR283W-RELATED"/>
    <property type="match status" value="1"/>
</dbReference>
<proteinExistence type="predicted"/>
<dbReference type="AlphaFoldDB" id="A0A1F5ZJU8"/>
<feature type="binding site" evidence="1">
    <location>
        <position position="60"/>
    </location>
    <ligand>
        <name>substrate</name>
    </ligand>
</feature>
<accession>A0A1F5ZJU8</accession>
<name>A0A1F5ZJU8_9BACT</name>
<dbReference type="Proteomes" id="UP000176923">
    <property type="component" value="Unassembled WGS sequence"/>
</dbReference>